<dbReference type="PANTHER" id="PTHR21514:SF0">
    <property type="entry name" value="AP-4 COMPLEX ACCESSORY SUBUNIT TEPSIN"/>
    <property type="match status" value="1"/>
</dbReference>
<sequence>MTPRVQATCLKRLPTLRNFPRVTGQQPVPAGVPAEPSGQQLWSRETQGAEDLALPVWSWLFLLPAHPQTKLCPHPGSHSFRRPPGPSSWEQLVPEGAGSCPGMGAQARPHSALQGFGYSKEWGRTGSAGEAFLSTIQKAAEVVANAVRPGPENPSTQGLLPHRDAYQPAVTPSAIHTHPNPGNLILGARAVRHQPGQAGGGWDELDSGPSSQNSSCTSNLSRASDSGSRSGSDSQSGASHETGDLTERAEGMAPNDCQQELSLVRTITQGSRVFLSREETQHFIKECGLLNCEAVLELLLHQLVGTSEGEQMRALCAIASFGAADLLPQEHVLHLCRPQLQELGAGNPGPVTNKATKILRHFEASCGQQIPALRPSALPSSAAALVGPADLLTSPVPPPGSQVFLQPLSSTTVVPRDPVPAPLPDTVPPTLEDASEVKTHLVCSSEQGTGFEQSPENTDTPEDSSRPCLWSSNSLFEGMELVACPSLPCPSSQDLQPGSQKVTTKPSVSEPSAFAFLNM</sequence>
<accession>A0A9J7GG46</accession>
<dbReference type="RefSeq" id="XP_027241402.1">
    <property type="nucleotide sequence ID" value="XM_027385601.2"/>
</dbReference>
<evidence type="ECO:0000313" key="5">
    <source>
        <dbReference type="RefSeq" id="XP_027281245.1"/>
    </source>
</evidence>
<evidence type="ECO:0000256" key="1">
    <source>
        <dbReference type="SAM" id="MobiDB-lite"/>
    </source>
</evidence>
<evidence type="ECO:0000259" key="2">
    <source>
        <dbReference type="Pfam" id="PF25827"/>
    </source>
</evidence>
<name>A0A9J7GG46_CRIGR</name>
<feature type="compositionally biased region" description="Low complexity" evidence="1">
    <location>
        <begin position="207"/>
        <end position="239"/>
    </location>
</feature>
<feature type="compositionally biased region" description="Polar residues" evidence="1">
    <location>
        <begin position="491"/>
        <end position="510"/>
    </location>
</feature>
<keyword evidence="3" id="KW-1185">Reference proteome</keyword>
<dbReference type="CTD" id="146705"/>
<reference evidence="3" key="2">
    <citation type="journal article" date="2020" name="Biotechnol. Bioeng.">
        <title>Chromosome-scale scaffolds for the Chinese hamster reference genome assembly to facilitate the study of the CHO epigenome.</title>
        <authorList>
            <person name="Hilliard W."/>
            <person name="MacDonald M."/>
            <person name="Lee K.H."/>
        </authorList>
    </citation>
    <scope>NUCLEOTIDE SEQUENCE [LARGE SCALE GENOMIC DNA]</scope>
    <source>
        <strain evidence="3">17A/GY</strain>
    </source>
</reference>
<dbReference type="InterPro" id="IPR039273">
    <property type="entry name" value="TEPSIN"/>
</dbReference>
<dbReference type="PANTHER" id="PTHR21514">
    <property type="entry name" value="AP-4 COMPLEX ACCESSORY SUBUNIT TEPSIN"/>
    <property type="match status" value="1"/>
</dbReference>
<evidence type="ECO:0000313" key="4">
    <source>
        <dbReference type="RefSeq" id="XP_027281244.1"/>
    </source>
</evidence>
<reference evidence="4 5" key="3">
    <citation type="submission" date="2025-04" db="UniProtKB">
        <authorList>
            <consortium name="RefSeq"/>
        </authorList>
    </citation>
    <scope>IDENTIFICATION</scope>
    <source>
        <strain evidence="4 5">17A/GY</strain>
        <tissue evidence="4 5">Liver</tissue>
    </source>
</reference>
<dbReference type="RefSeq" id="XP_027281245.1">
    <property type="nucleotide sequence ID" value="XM_027425444.2"/>
</dbReference>
<dbReference type="InterPro" id="IPR058028">
    <property type="entry name" value="Tepsin_VHS/ENTH-like"/>
</dbReference>
<dbReference type="Proteomes" id="UP001108280">
    <property type="component" value="Chromosome 7"/>
</dbReference>
<dbReference type="Pfam" id="PF25827">
    <property type="entry name" value="TVHS-like"/>
    <property type="match status" value="1"/>
</dbReference>
<proteinExistence type="predicted"/>
<feature type="compositionally biased region" description="Polar residues" evidence="1">
    <location>
        <begin position="444"/>
        <end position="458"/>
    </location>
</feature>
<organism evidence="3 4">
    <name type="scientific">Cricetulus griseus</name>
    <name type="common">Chinese hamster</name>
    <name type="synonym">Cricetulus barabensis griseus</name>
    <dbReference type="NCBI Taxonomy" id="10029"/>
    <lineage>
        <taxon>Eukaryota</taxon>
        <taxon>Metazoa</taxon>
        <taxon>Chordata</taxon>
        <taxon>Craniata</taxon>
        <taxon>Vertebrata</taxon>
        <taxon>Euteleostomi</taxon>
        <taxon>Mammalia</taxon>
        <taxon>Eutheria</taxon>
        <taxon>Euarchontoglires</taxon>
        <taxon>Glires</taxon>
        <taxon>Rodentia</taxon>
        <taxon>Myomorpha</taxon>
        <taxon>Muroidea</taxon>
        <taxon>Cricetidae</taxon>
        <taxon>Cricetinae</taxon>
        <taxon>Cricetulus</taxon>
    </lineage>
</organism>
<dbReference type="GO" id="GO:0032588">
    <property type="term" value="C:trans-Golgi network membrane"/>
    <property type="evidence" value="ECO:0007669"/>
    <property type="project" value="TreeGrafter"/>
</dbReference>
<gene>
    <name evidence="4 5" type="primary">Tepsin</name>
</gene>
<feature type="domain" description="AP-4 complex accessory subunit Tepsin VHS/ENTH-like" evidence="2">
    <location>
        <begin position="258"/>
        <end position="362"/>
    </location>
</feature>
<dbReference type="RefSeq" id="XP_027281244.1">
    <property type="nucleotide sequence ID" value="XM_027425443.2"/>
</dbReference>
<feature type="region of interest" description="Disordered" evidence="1">
    <location>
        <begin position="194"/>
        <end position="244"/>
    </location>
</feature>
<dbReference type="AlphaFoldDB" id="A0A9J7GG46"/>
<feature type="region of interest" description="Disordered" evidence="1">
    <location>
        <begin position="444"/>
        <end position="467"/>
    </location>
</feature>
<dbReference type="RefSeq" id="XP_027241396.1">
    <property type="nucleotide sequence ID" value="XM_027385595.2"/>
</dbReference>
<protein>
    <submittedName>
        <fullName evidence="4 5">AP-4 complex accessory subunit tepsin isoform X2</fullName>
    </submittedName>
</protein>
<reference evidence="3" key="1">
    <citation type="journal article" date="2018" name="Biotechnol. Bioeng.">
        <title>A reference genome of the Chinese hamster based on a hybrid assembly strategy.</title>
        <authorList>
            <person name="Rupp O."/>
            <person name="MacDonald M.L."/>
            <person name="Li S."/>
            <person name="Dhiman H."/>
            <person name="Polson S."/>
            <person name="Griep S."/>
            <person name="Heffner K."/>
            <person name="Hernandez I."/>
            <person name="Brinkrolf K."/>
            <person name="Jadhav V."/>
            <person name="Samoudi M."/>
            <person name="Hao H."/>
            <person name="Kingham B."/>
            <person name="Goesmann A."/>
            <person name="Betenbaugh M.J."/>
            <person name="Lewis N.E."/>
            <person name="Borth N."/>
            <person name="Lee K.H."/>
        </authorList>
    </citation>
    <scope>NUCLEOTIDE SEQUENCE [LARGE SCALE GENOMIC DNA]</scope>
    <source>
        <strain evidence="3">17A/GY</strain>
    </source>
</reference>
<evidence type="ECO:0000313" key="3">
    <source>
        <dbReference type="Proteomes" id="UP001108280"/>
    </source>
</evidence>
<feature type="region of interest" description="Disordered" evidence="1">
    <location>
        <begin position="491"/>
        <end position="511"/>
    </location>
</feature>
<dbReference type="GeneID" id="100762986"/>